<protein>
    <submittedName>
        <fullName evidence="1">Uncharacterized protein</fullName>
    </submittedName>
</protein>
<name>A0A0N0DDH8_FUSLA</name>
<evidence type="ECO:0000313" key="2">
    <source>
        <dbReference type="Proteomes" id="UP000037904"/>
    </source>
</evidence>
<evidence type="ECO:0000313" key="1">
    <source>
        <dbReference type="EMBL" id="KPA39695.1"/>
    </source>
</evidence>
<gene>
    <name evidence="1" type="ORF">FLAG1_07447</name>
</gene>
<dbReference type="EMBL" id="JXCE01000177">
    <property type="protein sequence ID" value="KPA39695.1"/>
    <property type="molecule type" value="Genomic_DNA"/>
</dbReference>
<organism evidence="1 2">
    <name type="scientific">Fusarium langsethiae</name>
    <dbReference type="NCBI Taxonomy" id="179993"/>
    <lineage>
        <taxon>Eukaryota</taxon>
        <taxon>Fungi</taxon>
        <taxon>Dikarya</taxon>
        <taxon>Ascomycota</taxon>
        <taxon>Pezizomycotina</taxon>
        <taxon>Sordariomycetes</taxon>
        <taxon>Hypocreomycetidae</taxon>
        <taxon>Hypocreales</taxon>
        <taxon>Nectriaceae</taxon>
        <taxon>Fusarium</taxon>
    </lineage>
</organism>
<sequence length="110" mass="11947">MDNGEADHAFTAQGITYNTGQRHRIPHQVIPIRNSKASQLSTEDLARLGMTLSKVGFGDKKSKPADNTDNLALIVGKCLLRPASEIRSPICCTTCSKSEMMIAWLVSLSS</sequence>
<comment type="caution">
    <text evidence="1">The sequence shown here is derived from an EMBL/GenBank/DDBJ whole genome shotgun (WGS) entry which is preliminary data.</text>
</comment>
<proteinExistence type="predicted"/>
<keyword evidence="2" id="KW-1185">Reference proteome</keyword>
<dbReference type="AlphaFoldDB" id="A0A0N0DDH8"/>
<accession>A0A0N0DDH8</accession>
<reference evidence="1 2" key="1">
    <citation type="submission" date="2015-04" db="EMBL/GenBank/DDBJ databases">
        <title>The draft genome sequence of Fusarium langsethiae, a T-2/HT-2 mycotoxin producer.</title>
        <authorList>
            <person name="Lysoe E."/>
            <person name="Divon H.H."/>
            <person name="Terzi V."/>
            <person name="Orru L."/>
            <person name="Lamontanara A."/>
            <person name="Kolseth A.-K."/>
            <person name="Frandsen R.J."/>
            <person name="Nielsen K."/>
            <person name="Thrane U."/>
        </authorList>
    </citation>
    <scope>NUCLEOTIDE SEQUENCE [LARGE SCALE GENOMIC DNA]</scope>
    <source>
        <strain evidence="1 2">Fl201059</strain>
    </source>
</reference>
<dbReference type="Proteomes" id="UP000037904">
    <property type="component" value="Unassembled WGS sequence"/>
</dbReference>